<gene>
    <name evidence="2" type="ORF">ACFFGH_34090</name>
</gene>
<protein>
    <submittedName>
        <fullName evidence="2">Uncharacterized protein</fullName>
    </submittedName>
</protein>
<name>A0ABV6S1G0_9GAMM</name>
<feature type="transmembrane region" description="Helical" evidence="1">
    <location>
        <begin position="12"/>
        <end position="32"/>
    </location>
</feature>
<proteinExistence type="predicted"/>
<evidence type="ECO:0000313" key="3">
    <source>
        <dbReference type="Proteomes" id="UP001589896"/>
    </source>
</evidence>
<reference evidence="2 3" key="1">
    <citation type="submission" date="2024-09" db="EMBL/GenBank/DDBJ databases">
        <authorList>
            <person name="Sun Q."/>
            <person name="Mori K."/>
        </authorList>
    </citation>
    <scope>NUCLEOTIDE SEQUENCE [LARGE SCALE GENOMIC DNA]</scope>
    <source>
        <strain evidence="2 3">KCTC 23076</strain>
    </source>
</reference>
<dbReference type="EMBL" id="JBHLTG010000024">
    <property type="protein sequence ID" value="MFC0682891.1"/>
    <property type="molecule type" value="Genomic_DNA"/>
</dbReference>
<dbReference type="RefSeq" id="WP_386677350.1">
    <property type="nucleotide sequence ID" value="NZ_JBHLTG010000024.1"/>
</dbReference>
<accession>A0ABV6S1G0</accession>
<feature type="transmembrane region" description="Helical" evidence="1">
    <location>
        <begin position="38"/>
        <end position="58"/>
    </location>
</feature>
<keyword evidence="1" id="KW-0472">Membrane</keyword>
<evidence type="ECO:0000256" key="1">
    <source>
        <dbReference type="SAM" id="Phobius"/>
    </source>
</evidence>
<dbReference type="Proteomes" id="UP001589896">
    <property type="component" value="Unassembled WGS sequence"/>
</dbReference>
<keyword evidence="1" id="KW-0812">Transmembrane</keyword>
<sequence length="67" mass="7130">MTKFKNAKVARLMPLLMVGMMLNALGIVFTSLGNVRFGLMAVGIAMIFAFLITAIAAVRSTDKPASP</sequence>
<comment type="caution">
    <text evidence="2">The sequence shown here is derived from an EMBL/GenBank/DDBJ whole genome shotgun (WGS) entry which is preliminary data.</text>
</comment>
<organism evidence="2 3">
    <name type="scientific">Lysobacter korlensis</name>
    <dbReference type="NCBI Taxonomy" id="553636"/>
    <lineage>
        <taxon>Bacteria</taxon>
        <taxon>Pseudomonadati</taxon>
        <taxon>Pseudomonadota</taxon>
        <taxon>Gammaproteobacteria</taxon>
        <taxon>Lysobacterales</taxon>
        <taxon>Lysobacteraceae</taxon>
        <taxon>Lysobacter</taxon>
    </lineage>
</organism>
<keyword evidence="1" id="KW-1133">Transmembrane helix</keyword>
<keyword evidence="3" id="KW-1185">Reference proteome</keyword>
<evidence type="ECO:0000313" key="2">
    <source>
        <dbReference type="EMBL" id="MFC0682891.1"/>
    </source>
</evidence>